<keyword evidence="2" id="KW-1185">Reference proteome</keyword>
<protein>
    <recommendedName>
        <fullName evidence="3">Zinc finger, CCHC-type</fullName>
    </recommendedName>
</protein>
<evidence type="ECO:0000313" key="2">
    <source>
        <dbReference type="Proteomes" id="UP001151760"/>
    </source>
</evidence>
<name>A0ABQ5FL45_9ASTR</name>
<evidence type="ECO:0008006" key="3">
    <source>
        <dbReference type="Google" id="ProtNLM"/>
    </source>
</evidence>
<organism evidence="1 2">
    <name type="scientific">Tanacetum coccineum</name>
    <dbReference type="NCBI Taxonomy" id="301880"/>
    <lineage>
        <taxon>Eukaryota</taxon>
        <taxon>Viridiplantae</taxon>
        <taxon>Streptophyta</taxon>
        <taxon>Embryophyta</taxon>
        <taxon>Tracheophyta</taxon>
        <taxon>Spermatophyta</taxon>
        <taxon>Magnoliopsida</taxon>
        <taxon>eudicotyledons</taxon>
        <taxon>Gunneridae</taxon>
        <taxon>Pentapetalae</taxon>
        <taxon>asterids</taxon>
        <taxon>campanulids</taxon>
        <taxon>Asterales</taxon>
        <taxon>Asteraceae</taxon>
        <taxon>Asteroideae</taxon>
        <taxon>Anthemideae</taxon>
        <taxon>Anthemidinae</taxon>
        <taxon>Tanacetum</taxon>
    </lineage>
</organism>
<evidence type="ECO:0000313" key="1">
    <source>
        <dbReference type="EMBL" id="GJT64070.1"/>
    </source>
</evidence>
<sequence length="91" mass="10233">MLAQTLDPRVASNAIKARRLPLALLAYTLVRPSMTTSVGNNSVFKSFFEKQKLTGPNFIDWYRQIRIVLSVEDKENYLEHFIPVAPVAAPG</sequence>
<accession>A0ABQ5FL45</accession>
<reference evidence="1" key="1">
    <citation type="journal article" date="2022" name="Int. J. Mol. Sci.">
        <title>Draft Genome of Tanacetum Coccineum: Genomic Comparison of Closely Related Tanacetum-Family Plants.</title>
        <authorList>
            <person name="Yamashiro T."/>
            <person name="Shiraishi A."/>
            <person name="Nakayama K."/>
            <person name="Satake H."/>
        </authorList>
    </citation>
    <scope>NUCLEOTIDE SEQUENCE</scope>
</reference>
<dbReference type="EMBL" id="BQNB010017512">
    <property type="protein sequence ID" value="GJT64070.1"/>
    <property type="molecule type" value="Genomic_DNA"/>
</dbReference>
<reference evidence="1" key="2">
    <citation type="submission" date="2022-01" db="EMBL/GenBank/DDBJ databases">
        <authorList>
            <person name="Yamashiro T."/>
            <person name="Shiraishi A."/>
            <person name="Satake H."/>
            <person name="Nakayama K."/>
        </authorList>
    </citation>
    <scope>NUCLEOTIDE SEQUENCE</scope>
</reference>
<gene>
    <name evidence="1" type="ORF">Tco_1015550</name>
</gene>
<dbReference type="Proteomes" id="UP001151760">
    <property type="component" value="Unassembled WGS sequence"/>
</dbReference>
<proteinExistence type="predicted"/>
<comment type="caution">
    <text evidence="1">The sequence shown here is derived from an EMBL/GenBank/DDBJ whole genome shotgun (WGS) entry which is preliminary data.</text>
</comment>